<dbReference type="Proteomes" id="UP000019443">
    <property type="component" value="Chromosome"/>
</dbReference>
<dbReference type="PANTHER" id="PTHR30349">
    <property type="entry name" value="PHAGE INTEGRASE-RELATED"/>
    <property type="match status" value="1"/>
</dbReference>
<evidence type="ECO:0000313" key="7">
    <source>
        <dbReference type="Proteomes" id="UP000019443"/>
    </source>
</evidence>
<dbReference type="GO" id="GO:0003677">
    <property type="term" value="F:DNA binding"/>
    <property type="evidence" value="ECO:0007669"/>
    <property type="project" value="UniProtKB-KW"/>
</dbReference>
<dbReference type="SUPFAM" id="SSF56349">
    <property type="entry name" value="DNA breaking-rejoining enzymes"/>
    <property type="match status" value="1"/>
</dbReference>
<dbReference type="GO" id="GO:0015074">
    <property type="term" value="P:DNA integration"/>
    <property type="evidence" value="ECO:0007669"/>
    <property type="project" value="UniProtKB-KW"/>
</dbReference>
<evidence type="ECO:0000256" key="1">
    <source>
        <dbReference type="ARBA" id="ARBA00008857"/>
    </source>
</evidence>
<evidence type="ECO:0000313" key="6">
    <source>
        <dbReference type="EMBL" id="CDM57416.1"/>
    </source>
</evidence>
<organism evidence="6 7">
    <name type="scientific">Rhizobium favelukesii</name>
    <dbReference type="NCBI Taxonomy" id="348824"/>
    <lineage>
        <taxon>Bacteria</taxon>
        <taxon>Pseudomonadati</taxon>
        <taxon>Pseudomonadota</taxon>
        <taxon>Alphaproteobacteria</taxon>
        <taxon>Hyphomicrobiales</taxon>
        <taxon>Rhizobiaceae</taxon>
        <taxon>Rhizobium/Agrobacterium group</taxon>
        <taxon>Rhizobium</taxon>
    </lineage>
</organism>
<dbReference type="PATRIC" id="fig|348824.6.peg.1880"/>
<dbReference type="HOGENOM" id="CLU_027562_17_1_5"/>
<dbReference type="GO" id="GO:0006310">
    <property type="term" value="P:DNA recombination"/>
    <property type="evidence" value="ECO:0007669"/>
    <property type="project" value="UniProtKB-KW"/>
</dbReference>
<proteinExistence type="inferred from homology"/>
<comment type="similarity">
    <text evidence="1">Belongs to the 'phage' integrase family.</text>
</comment>
<evidence type="ECO:0000256" key="3">
    <source>
        <dbReference type="ARBA" id="ARBA00023125"/>
    </source>
</evidence>
<dbReference type="InterPro" id="IPR010998">
    <property type="entry name" value="Integrase_recombinase_N"/>
</dbReference>
<feature type="domain" description="Tyr recombinase" evidence="5">
    <location>
        <begin position="169"/>
        <end position="355"/>
    </location>
</feature>
<dbReference type="InterPro" id="IPR011010">
    <property type="entry name" value="DNA_brk_join_enz"/>
</dbReference>
<evidence type="ECO:0000256" key="2">
    <source>
        <dbReference type="ARBA" id="ARBA00022908"/>
    </source>
</evidence>
<keyword evidence="3" id="KW-0238">DNA-binding</keyword>
<dbReference type="InterPro" id="IPR013762">
    <property type="entry name" value="Integrase-like_cat_sf"/>
</dbReference>
<gene>
    <name evidence="6" type="primary">xerC1</name>
    <name evidence="6" type="ORF">LPU83_1751</name>
</gene>
<dbReference type="AlphaFoldDB" id="W6RT18"/>
<accession>W6RT18</accession>
<protein>
    <submittedName>
        <fullName evidence="6">Tyrosine recombinase</fullName>
    </submittedName>
</protein>
<dbReference type="InterPro" id="IPR002104">
    <property type="entry name" value="Integrase_catalytic"/>
</dbReference>
<dbReference type="PROSITE" id="PS51898">
    <property type="entry name" value="TYR_RECOMBINASE"/>
    <property type="match status" value="1"/>
</dbReference>
<sequence length="364" mass="40155">MAVSVSVLQRGKNSYRLRARWRDPDTGETREHTHTVRGTKEFAEGQKRVLQDAFSNGRIEKVSKDTVKGYLQNWIEGRLALGKIRITTAETYTSTLKQFIGRFGDDNLVAIRHSDLSDWVKDTIGVKGIAYTAYVCTVLKKAWRDAIKEGLTPFNPFDRVDLPTYESEAKERTIGPNAMKTLWDVADNLDGDDGLLARVALETGMRRGELAGLRWCDVSAAGVINIRQNAVIMKTGKVVIHKPKTKRGARSIAIGKALLAELEAARGAPEHYVFGEGETPRRPPAIARALVRALKAAGLTGFTAHDFRHAHATHLLRSGKIPITAVSKRLGHAKITTTMSIYAHALEEDEEAIVGEIDNILRGA</sequence>
<dbReference type="Gene3D" id="1.10.443.10">
    <property type="entry name" value="Intergrase catalytic core"/>
    <property type="match status" value="1"/>
</dbReference>
<dbReference type="CDD" id="cd01189">
    <property type="entry name" value="INT_ICEBs1_C_like"/>
    <property type="match status" value="1"/>
</dbReference>
<evidence type="ECO:0000256" key="4">
    <source>
        <dbReference type="ARBA" id="ARBA00023172"/>
    </source>
</evidence>
<keyword evidence="2" id="KW-0229">DNA integration</keyword>
<dbReference type="Gene3D" id="1.10.150.130">
    <property type="match status" value="1"/>
</dbReference>
<dbReference type="EMBL" id="HG916852">
    <property type="protein sequence ID" value="CDM57416.1"/>
    <property type="molecule type" value="Genomic_DNA"/>
</dbReference>
<dbReference type="KEGG" id="rhl:LPU83_1751"/>
<keyword evidence="4" id="KW-0233">DNA recombination</keyword>
<reference evidence="6" key="1">
    <citation type="submission" date="2013-11" db="EMBL/GenBank/DDBJ databases">
        <title>Draft genome sequence of the broad-host-range Rhizobium sp. LPU83 strain, a member of the low-genetic diversity Oregon-like Rhizobium sp. group.</title>
        <authorList>
            <person name="Wibberg D."/>
            <person name="Puehler A."/>
            <person name="Schlueter A."/>
        </authorList>
    </citation>
    <scope>NUCLEOTIDE SEQUENCE [LARGE SCALE GENOMIC DNA]</scope>
    <source>
        <strain evidence="6">LPU83</strain>
    </source>
</reference>
<evidence type="ECO:0000259" key="5">
    <source>
        <dbReference type="PROSITE" id="PS51898"/>
    </source>
</evidence>
<dbReference type="InterPro" id="IPR050090">
    <property type="entry name" value="Tyrosine_recombinase_XerCD"/>
</dbReference>
<dbReference type="PANTHER" id="PTHR30349:SF64">
    <property type="entry name" value="PROPHAGE INTEGRASE INTD-RELATED"/>
    <property type="match status" value="1"/>
</dbReference>
<keyword evidence="7" id="KW-1185">Reference proteome</keyword>
<name>W6RT18_9HYPH</name>
<dbReference type="Pfam" id="PF00589">
    <property type="entry name" value="Phage_integrase"/>
    <property type="match status" value="1"/>
</dbReference>
<dbReference type="eggNOG" id="COG0582">
    <property type="taxonomic scope" value="Bacteria"/>
</dbReference>